<accession>A0A3A6PJM2</accession>
<dbReference type="RefSeq" id="WP_120107898.1">
    <property type="nucleotide sequence ID" value="NZ_QXQB01000001.1"/>
</dbReference>
<dbReference type="PROSITE" id="PS51257">
    <property type="entry name" value="PROKAR_LIPOPROTEIN"/>
    <property type="match status" value="1"/>
</dbReference>
<comment type="caution">
    <text evidence="2">The sequence shown here is derived from an EMBL/GenBank/DDBJ whole genome shotgun (WGS) entry which is preliminary data.</text>
</comment>
<dbReference type="AlphaFoldDB" id="A0A3A6PJM2"/>
<gene>
    <name evidence="2" type="ORF">D3P09_05635</name>
</gene>
<sequence length="136" mass="14987">MKKLALIAMTFLLAGCFSNKGTYDLFLIPEHYEGVIRVTYNVPGAPLLAQEGEYDVIPVDEQGRYDTSTPMFDAGTVINQYYWVDREGNRTAVDPLCVNVGGTGGTEIDGVRTHFTEIEVTRTQCGEAFQFHGSAP</sequence>
<reference evidence="2 3" key="1">
    <citation type="submission" date="2018-09" db="EMBL/GenBank/DDBJ databases">
        <title>Paenibacillus aracenensis nov. sp. isolated from a cave in southern Spain.</title>
        <authorList>
            <person name="Jurado V."/>
            <person name="Gutierrez-Patricio S."/>
            <person name="Gonzalez-Pimentel J.L."/>
            <person name="Miller A.Z."/>
            <person name="Laiz L."/>
            <person name="Saiz-Jimenez C."/>
        </authorList>
    </citation>
    <scope>NUCLEOTIDE SEQUENCE [LARGE SCALE GENOMIC DNA]</scope>
    <source>
        <strain evidence="2 3">JCM 19203</strain>
    </source>
</reference>
<keyword evidence="3" id="KW-1185">Reference proteome</keyword>
<organism evidence="2 3">
    <name type="scientific">Paenibacillus pinisoli</name>
    <dbReference type="NCBI Taxonomy" id="1276110"/>
    <lineage>
        <taxon>Bacteria</taxon>
        <taxon>Bacillati</taxon>
        <taxon>Bacillota</taxon>
        <taxon>Bacilli</taxon>
        <taxon>Bacillales</taxon>
        <taxon>Paenibacillaceae</taxon>
        <taxon>Paenibacillus</taxon>
    </lineage>
</organism>
<dbReference type="Proteomes" id="UP000267798">
    <property type="component" value="Unassembled WGS sequence"/>
</dbReference>
<dbReference type="Pfam" id="PF20862">
    <property type="entry name" value="DUF6843"/>
    <property type="match status" value="1"/>
</dbReference>
<evidence type="ECO:0000259" key="1">
    <source>
        <dbReference type="Pfam" id="PF20862"/>
    </source>
</evidence>
<dbReference type="InterPro" id="IPR049293">
    <property type="entry name" value="DUF6843"/>
</dbReference>
<evidence type="ECO:0000313" key="3">
    <source>
        <dbReference type="Proteomes" id="UP000267798"/>
    </source>
</evidence>
<evidence type="ECO:0000313" key="2">
    <source>
        <dbReference type="EMBL" id="RJX41455.1"/>
    </source>
</evidence>
<dbReference type="OrthoDB" id="68404at2"/>
<proteinExistence type="predicted"/>
<name>A0A3A6PJM2_9BACL</name>
<protein>
    <recommendedName>
        <fullName evidence="1">DUF6843 domain-containing protein</fullName>
    </recommendedName>
</protein>
<dbReference type="EMBL" id="QXQB01000001">
    <property type="protein sequence ID" value="RJX41455.1"/>
    <property type="molecule type" value="Genomic_DNA"/>
</dbReference>
<feature type="domain" description="DUF6843" evidence="1">
    <location>
        <begin position="21"/>
        <end position="129"/>
    </location>
</feature>